<feature type="domain" description="V-ATPase proteolipid subunit C-like" evidence="12">
    <location>
        <begin position="14"/>
        <end position="73"/>
    </location>
</feature>
<keyword evidence="3 11" id="KW-0813">Transport</keyword>
<dbReference type="Gene3D" id="1.20.120.610">
    <property type="entry name" value="lithium bound rotor ring of v- atpase"/>
    <property type="match status" value="1"/>
</dbReference>
<dbReference type="GO" id="GO:0005774">
    <property type="term" value="C:vacuolar membrane"/>
    <property type="evidence" value="ECO:0007669"/>
    <property type="project" value="UniProtKB-SubCell"/>
</dbReference>
<feature type="transmembrane region" description="Helical" evidence="11">
    <location>
        <begin position="124"/>
        <end position="150"/>
    </location>
</feature>
<sequence>MLNSPVYASFFGAMGCSVSLVFSTFGAAYGIAKSGIGVAAVSVQRPDDIIKNMMPPILAGILSIYGLVVSVIISSSLAEKSALHTNFLQLAAGFSVGLSCLAAGFTIGIVGDAGVRGTAMQPRLYVGMMLMLIFAEVLGLYGLIVAIMMLTQSTVNVTKCL</sequence>
<dbReference type="PRINTS" id="PR00122">
    <property type="entry name" value="VACATPASE"/>
</dbReference>
<dbReference type="Pfam" id="PF00137">
    <property type="entry name" value="ATP-synt_C"/>
    <property type="match status" value="2"/>
</dbReference>
<evidence type="ECO:0000256" key="9">
    <source>
        <dbReference type="ARBA" id="ARBA00045519"/>
    </source>
</evidence>
<dbReference type="OrthoDB" id="1744869at2759"/>
<evidence type="ECO:0000256" key="10">
    <source>
        <dbReference type="ARBA" id="ARBA00046480"/>
    </source>
</evidence>
<feature type="transmembrane region" description="Helical" evidence="11">
    <location>
        <begin position="90"/>
        <end position="112"/>
    </location>
</feature>
<feature type="transmembrane region" description="Helical" evidence="11">
    <location>
        <begin position="6"/>
        <end position="32"/>
    </location>
</feature>
<keyword evidence="5 11" id="KW-0375">Hydrogen ion transport</keyword>
<feature type="transmembrane region" description="Helical" evidence="11">
    <location>
        <begin position="53"/>
        <end position="78"/>
    </location>
</feature>
<evidence type="ECO:0000256" key="2">
    <source>
        <dbReference type="ARBA" id="ARBA00007296"/>
    </source>
</evidence>
<dbReference type="InterPro" id="IPR002379">
    <property type="entry name" value="ATPase_proteolipid_c-like_dom"/>
</dbReference>
<reference evidence="13" key="1">
    <citation type="submission" date="2021-07" db="EMBL/GenBank/DDBJ databases">
        <authorList>
            <person name="Durling M."/>
        </authorList>
    </citation>
    <scope>NUCLEOTIDE SEQUENCE</scope>
</reference>
<dbReference type="SUPFAM" id="SSF81333">
    <property type="entry name" value="F1F0 ATP synthase subunit C"/>
    <property type="match status" value="1"/>
</dbReference>
<keyword evidence="6 11" id="KW-1133">Transmembrane helix</keyword>
<evidence type="ECO:0000256" key="4">
    <source>
        <dbReference type="ARBA" id="ARBA00022692"/>
    </source>
</evidence>
<evidence type="ECO:0000256" key="1">
    <source>
        <dbReference type="ARBA" id="ARBA00004128"/>
    </source>
</evidence>
<evidence type="ECO:0000256" key="3">
    <source>
        <dbReference type="ARBA" id="ARBA00022448"/>
    </source>
</evidence>
<evidence type="ECO:0000259" key="12">
    <source>
        <dbReference type="Pfam" id="PF00137"/>
    </source>
</evidence>
<dbReference type="NCBIfam" id="TIGR01100">
    <property type="entry name" value="V_ATP_synt_C"/>
    <property type="match status" value="1"/>
</dbReference>
<dbReference type="GO" id="GO:0046961">
    <property type="term" value="F:proton-transporting ATPase activity, rotational mechanism"/>
    <property type="evidence" value="ECO:0007669"/>
    <property type="project" value="InterPro"/>
</dbReference>
<dbReference type="FunFam" id="1.20.120.610:FF:000001">
    <property type="entry name" value="V-type proton ATPase proteolipid subunit"/>
    <property type="match status" value="1"/>
</dbReference>
<keyword evidence="8 11" id="KW-0472">Membrane</keyword>
<accession>A0A9N9PQG4</accession>
<comment type="similarity">
    <text evidence="2 11">Belongs to the V-ATPase proteolipid subunit family.</text>
</comment>
<dbReference type="PANTHER" id="PTHR10263">
    <property type="entry name" value="V-TYPE PROTON ATPASE PROTEOLIPID SUBUNIT"/>
    <property type="match status" value="1"/>
</dbReference>
<dbReference type="InterPro" id="IPR000245">
    <property type="entry name" value="ATPase_proteolipid_csu"/>
</dbReference>
<comment type="function">
    <text evidence="11">Proton-conducting pore forming of the V0 complex of vacuolar(H+)-ATPase (V-ATPase), a multisubunit enzyme composed of a peripheral complex (V1) that hydrolyzes ATP and a membrane integral complex (V0) that translocates protons. V-ATPase is responsible for acidifying and maintaining the pH of intracellular compartments.</text>
</comment>
<dbReference type="Proteomes" id="UP000696280">
    <property type="component" value="Unassembled WGS sequence"/>
</dbReference>
<dbReference type="CDD" id="cd18175">
    <property type="entry name" value="ATP-synt_Vo_c_ATP6C_rpt1"/>
    <property type="match status" value="1"/>
</dbReference>
<dbReference type="InterPro" id="IPR011555">
    <property type="entry name" value="ATPase_proteolipid_su_C_euk"/>
</dbReference>
<name>A0A9N9PQG4_9HELO</name>
<dbReference type="EMBL" id="CAJVRL010000045">
    <property type="protein sequence ID" value="CAG8952055.1"/>
    <property type="molecule type" value="Genomic_DNA"/>
</dbReference>
<evidence type="ECO:0000256" key="5">
    <source>
        <dbReference type="ARBA" id="ARBA00022781"/>
    </source>
</evidence>
<keyword evidence="14" id="KW-1185">Reference proteome</keyword>
<evidence type="ECO:0000256" key="7">
    <source>
        <dbReference type="ARBA" id="ARBA00023065"/>
    </source>
</evidence>
<evidence type="ECO:0000256" key="8">
    <source>
        <dbReference type="ARBA" id="ARBA00023136"/>
    </source>
</evidence>
<comment type="subcellular location">
    <subcellularLocation>
        <location evidence="1 11">Vacuole membrane</location>
        <topology evidence="1 11">Multi-pass membrane protein</topology>
    </subcellularLocation>
</comment>
<dbReference type="AlphaFoldDB" id="A0A9N9PQG4"/>
<keyword evidence="11" id="KW-0926">Vacuole</keyword>
<evidence type="ECO:0000256" key="11">
    <source>
        <dbReference type="RuleBase" id="RU363060"/>
    </source>
</evidence>
<keyword evidence="7 11" id="KW-0406">Ion transport</keyword>
<evidence type="ECO:0000313" key="13">
    <source>
        <dbReference type="EMBL" id="CAG8952055.1"/>
    </source>
</evidence>
<proteinExistence type="inferred from homology"/>
<dbReference type="InterPro" id="IPR035921">
    <property type="entry name" value="F/V-ATP_Csub_sf"/>
</dbReference>
<keyword evidence="4 11" id="KW-0812">Transmembrane</keyword>
<comment type="function">
    <text evidence="9">Proton-conducting pore forming subunit of the V0 complex of vacuolar(H+)-ATPase (V-ATPase), a multisubunit enzyme composed of a peripheral complex (V1) that hydrolyzes ATP and a membrane integral complex (V0) that translocates protons. V-ATPase is responsible for acidifying and maintaining the pH of intracellular compartments.</text>
</comment>
<comment type="caution">
    <text evidence="13">The sequence shown here is derived from an EMBL/GenBank/DDBJ whole genome shotgun (WGS) entry which is preliminary data.</text>
</comment>
<comment type="subunit">
    <text evidence="10 11">V-ATPase is a heteromultimeric enzyme composed of a peripheral catalytic V1 complex (components A to H) attached to an integral membrane V0 proton pore complex (components: a, c, c', c'', d, e, f and VOA1). The decameric c-ring forms the proton-conducting pore, and is composed of eight proteolipid subunits c, one subunit c' and one subunit c''.</text>
</comment>
<dbReference type="GO" id="GO:0033179">
    <property type="term" value="C:proton-transporting V-type ATPase, V0 domain"/>
    <property type="evidence" value="ECO:0007669"/>
    <property type="project" value="InterPro"/>
</dbReference>
<gene>
    <name evidence="13" type="ORF">HYFRA_00000791</name>
</gene>
<organism evidence="13 14">
    <name type="scientific">Hymenoscyphus fraxineus</name>
    <dbReference type="NCBI Taxonomy" id="746836"/>
    <lineage>
        <taxon>Eukaryota</taxon>
        <taxon>Fungi</taxon>
        <taxon>Dikarya</taxon>
        <taxon>Ascomycota</taxon>
        <taxon>Pezizomycotina</taxon>
        <taxon>Leotiomycetes</taxon>
        <taxon>Helotiales</taxon>
        <taxon>Helotiaceae</taxon>
        <taxon>Hymenoscyphus</taxon>
    </lineage>
</organism>
<dbReference type="CDD" id="cd18176">
    <property type="entry name" value="ATP-synt_Vo_c_ATP6C_rpt2"/>
    <property type="match status" value="1"/>
</dbReference>
<evidence type="ECO:0000256" key="6">
    <source>
        <dbReference type="ARBA" id="ARBA00022989"/>
    </source>
</evidence>
<protein>
    <recommendedName>
        <fullName evidence="11">V-type proton ATPase proteolipid subunit</fullName>
    </recommendedName>
</protein>
<evidence type="ECO:0000313" key="14">
    <source>
        <dbReference type="Proteomes" id="UP000696280"/>
    </source>
</evidence>
<feature type="domain" description="V-ATPase proteolipid subunit C-like" evidence="12">
    <location>
        <begin position="90"/>
        <end position="149"/>
    </location>
</feature>